<evidence type="ECO:0000313" key="3">
    <source>
        <dbReference type="EMBL" id="ABR23460.1"/>
    </source>
</evidence>
<sequence length="144" mass="15847">MNTATVLLLFLPVAFAGWKEEDANQEPRCDLPQNPCGMNGIGSRQRWFFAKGLGRCKNSGDCEEYEKHGYSNSISCDRAHKHICSPTRKTTIASTTTSTTTTTTTTTTPSTPAVTADCEAPVTKQGNETTNQKEKKERTKKPKE</sequence>
<organism evidence="3">
    <name type="scientific">Ornithodoros parkeri</name>
    <name type="common">Soft tick</name>
    <name type="synonym">Argasid tick</name>
    <dbReference type="NCBI Taxonomy" id="140564"/>
    <lineage>
        <taxon>Eukaryota</taxon>
        <taxon>Metazoa</taxon>
        <taxon>Ecdysozoa</taxon>
        <taxon>Arthropoda</taxon>
        <taxon>Chelicerata</taxon>
        <taxon>Arachnida</taxon>
        <taxon>Acari</taxon>
        <taxon>Parasitiformes</taxon>
        <taxon>Ixodida</taxon>
        <taxon>Ixodoidea</taxon>
        <taxon>Argasidae</taxon>
        <taxon>Ornithodorinae</taxon>
        <taxon>Ornithodoros</taxon>
    </lineage>
</organism>
<keyword evidence="2" id="KW-0732">Signal</keyword>
<protein>
    <submittedName>
        <fullName evidence="3">Salivary mucin</fullName>
    </submittedName>
</protein>
<reference evidence="3" key="1">
    <citation type="submission" date="2007-05" db="EMBL/GenBank/DDBJ databases">
        <authorList>
            <person name="Douchkov D."/>
            <person name="Schweizer P."/>
        </authorList>
    </citation>
    <scope>NUCLEOTIDE SEQUENCE</scope>
    <source>
        <tissue evidence="3">Salivary gland</tissue>
    </source>
</reference>
<evidence type="ECO:0000256" key="2">
    <source>
        <dbReference type="SAM" id="SignalP"/>
    </source>
</evidence>
<feature type="compositionally biased region" description="Low complexity" evidence="1">
    <location>
        <begin position="89"/>
        <end position="116"/>
    </location>
</feature>
<dbReference type="AlphaFoldDB" id="A6N9X7"/>
<dbReference type="EMBL" id="EF633943">
    <property type="protein sequence ID" value="ABR23460.1"/>
    <property type="molecule type" value="mRNA"/>
</dbReference>
<evidence type="ECO:0000256" key="1">
    <source>
        <dbReference type="SAM" id="MobiDB-lite"/>
    </source>
</evidence>
<feature type="signal peptide" evidence="2">
    <location>
        <begin position="1"/>
        <end position="16"/>
    </location>
</feature>
<feature type="region of interest" description="Disordered" evidence="1">
    <location>
        <begin position="89"/>
        <end position="144"/>
    </location>
</feature>
<name>A6N9X7_ORNPR</name>
<proteinExistence type="evidence at transcript level"/>
<feature type="chain" id="PRO_5002698904" evidence="2">
    <location>
        <begin position="17"/>
        <end position="144"/>
    </location>
</feature>
<reference evidence="3" key="2">
    <citation type="journal article" date="2008" name="Insect Biochem. Mol. Biol.">
        <title>An insight into the sialome of the soft tick, Ornithodorus parkeri.</title>
        <authorList>
            <person name="Francischetti I.M."/>
            <person name="Mans B.J."/>
            <person name="Meng Z."/>
            <person name="Gudderra N."/>
            <person name="Veenstra T.D."/>
            <person name="Pham V.M."/>
            <person name="Ribeiro J.M."/>
        </authorList>
    </citation>
    <scope>NUCLEOTIDE SEQUENCE</scope>
    <source>
        <tissue evidence="3">Salivary gland</tissue>
    </source>
</reference>
<accession>A6N9X7</accession>